<dbReference type="KEGG" id="dfe:Dfer_1942"/>
<feature type="domain" description="SD-repeat containing protein B" evidence="5">
    <location>
        <begin position="33"/>
        <end position="134"/>
    </location>
</feature>
<feature type="signal peptide" evidence="4">
    <location>
        <begin position="1"/>
        <end position="24"/>
    </location>
</feature>
<evidence type="ECO:0000256" key="3">
    <source>
        <dbReference type="ARBA" id="ARBA00022729"/>
    </source>
</evidence>
<feature type="chain" id="PRO_5002972005" description="Secretion system C-terminal sorting domain-containing protein" evidence="4">
    <location>
        <begin position="25"/>
        <end position="501"/>
    </location>
</feature>
<evidence type="ECO:0000256" key="2">
    <source>
        <dbReference type="ARBA" id="ARBA00022525"/>
    </source>
</evidence>
<evidence type="ECO:0000313" key="7">
    <source>
        <dbReference type="EMBL" id="ACT93167.1"/>
    </source>
</evidence>
<gene>
    <name evidence="7" type="ordered locus">Dfer_1942</name>
</gene>
<keyword evidence="8" id="KW-1185">Reference proteome</keyword>
<dbReference type="eggNOG" id="COG5184">
    <property type="taxonomic scope" value="Bacteria"/>
</dbReference>
<comment type="subcellular location">
    <subcellularLocation>
        <location evidence="1">Secreted</location>
    </subcellularLocation>
</comment>
<evidence type="ECO:0000259" key="5">
    <source>
        <dbReference type="Pfam" id="PF17210"/>
    </source>
</evidence>
<dbReference type="SUPFAM" id="SSF49478">
    <property type="entry name" value="Cna protein B-type domain"/>
    <property type="match status" value="1"/>
</dbReference>
<dbReference type="NCBIfam" id="NF033208">
    <property type="entry name" value="choice_anch_E"/>
    <property type="match status" value="1"/>
</dbReference>
<evidence type="ECO:0000256" key="4">
    <source>
        <dbReference type="SAM" id="SignalP"/>
    </source>
</evidence>
<dbReference type="Gene3D" id="2.60.40.10">
    <property type="entry name" value="Immunoglobulins"/>
    <property type="match status" value="1"/>
</dbReference>
<dbReference type="GO" id="GO:0005576">
    <property type="term" value="C:extracellular region"/>
    <property type="evidence" value="ECO:0007669"/>
    <property type="project" value="UniProtKB-SubCell"/>
</dbReference>
<evidence type="ECO:0000256" key="1">
    <source>
        <dbReference type="ARBA" id="ARBA00004613"/>
    </source>
</evidence>
<evidence type="ECO:0008006" key="9">
    <source>
        <dbReference type="Google" id="ProtNLM"/>
    </source>
</evidence>
<keyword evidence="2" id="KW-0964">Secreted</keyword>
<dbReference type="Proteomes" id="UP000002011">
    <property type="component" value="Chromosome"/>
</dbReference>
<dbReference type="EMBL" id="CP001619">
    <property type="protein sequence ID" value="ACT93167.1"/>
    <property type="molecule type" value="Genomic_DNA"/>
</dbReference>
<dbReference type="Pfam" id="PF18962">
    <property type="entry name" value="Por_Secre_tail"/>
    <property type="match status" value="1"/>
</dbReference>
<dbReference type="HOGENOM" id="CLU_555219_0_0_10"/>
<protein>
    <recommendedName>
        <fullName evidence="9">Secretion system C-terminal sorting domain-containing protein</fullName>
    </recommendedName>
</protein>
<dbReference type="Pfam" id="PF17210">
    <property type="entry name" value="SdrD_B"/>
    <property type="match status" value="1"/>
</dbReference>
<evidence type="ECO:0000259" key="6">
    <source>
        <dbReference type="Pfam" id="PF18962"/>
    </source>
</evidence>
<dbReference type="InterPro" id="IPR033764">
    <property type="entry name" value="Sdr_B"/>
</dbReference>
<reference evidence="7 8" key="1">
    <citation type="journal article" date="2009" name="Stand. Genomic Sci.">
        <title>Complete genome sequence of Dyadobacter fermentans type strain (NS114).</title>
        <authorList>
            <person name="Lang E."/>
            <person name="Lapidus A."/>
            <person name="Chertkov O."/>
            <person name="Brettin T."/>
            <person name="Detter J.C."/>
            <person name="Han C."/>
            <person name="Copeland A."/>
            <person name="Glavina Del Rio T."/>
            <person name="Nolan M."/>
            <person name="Chen F."/>
            <person name="Lucas S."/>
            <person name="Tice H."/>
            <person name="Cheng J.F."/>
            <person name="Land M."/>
            <person name="Hauser L."/>
            <person name="Chang Y.J."/>
            <person name="Jeffries C.D."/>
            <person name="Kopitz M."/>
            <person name="Bruce D."/>
            <person name="Goodwin L."/>
            <person name="Pitluck S."/>
            <person name="Ovchinnikova G."/>
            <person name="Pati A."/>
            <person name="Ivanova N."/>
            <person name="Mavrommatis K."/>
            <person name="Chen A."/>
            <person name="Palaniappan K."/>
            <person name="Chain P."/>
            <person name="Bristow J."/>
            <person name="Eisen J.A."/>
            <person name="Markowitz V."/>
            <person name="Hugenholtz P."/>
            <person name="Goker M."/>
            <person name="Rohde M."/>
            <person name="Kyrpides N.C."/>
            <person name="Klenk H.P."/>
        </authorList>
    </citation>
    <scope>NUCLEOTIDE SEQUENCE [LARGE SCALE GENOMIC DNA]</scope>
    <source>
        <strain evidence="8">ATCC 700827 / DSM 18053 / CIP 107007 / KCTC 52180 / NS114</strain>
    </source>
</reference>
<dbReference type="AlphaFoldDB" id="C6VW35"/>
<evidence type="ECO:0000313" key="8">
    <source>
        <dbReference type="Proteomes" id="UP000002011"/>
    </source>
</evidence>
<dbReference type="STRING" id="471854.Dfer_1942"/>
<organism evidence="7 8">
    <name type="scientific">Dyadobacter fermentans (strain ATCC 700827 / DSM 18053 / CIP 107007 / KCTC 52180 / NS114)</name>
    <dbReference type="NCBI Taxonomy" id="471854"/>
    <lineage>
        <taxon>Bacteria</taxon>
        <taxon>Pseudomonadati</taxon>
        <taxon>Bacteroidota</taxon>
        <taxon>Cytophagia</taxon>
        <taxon>Cytophagales</taxon>
        <taxon>Spirosomataceae</taxon>
        <taxon>Dyadobacter</taxon>
    </lineage>
</organism>
<proteinExistence type="predicted"/>
<keyword evidence="3 4" id="KW-0732">Signal</keyword>
<accession>C6VW35</accession>
<dbReference type="InterPro" id="IPR013783">
    <property type="entry name" value="Ig-like_fold"/>
</dbReference>
<dbReference type="RefSeq" id="WP_015811419.1">
    <property type="nucleotide sequence ID" value="NC_013037.1"/>
</dbReference>
<dbReference type="InterPro" id="IPR026444">
    <property type="entry name" value="Secre_tail"/>
</dbReference>
<dbReference type="OrthoDB" id="918746at2"/>
<sequence>MRIKNFTDKVAIGILLITSSFSYAQTPALTSTISGVVWKDGKPADGLRAESEPRVAGILVKLLTADTQEVVSTALSNQNGEFSVKANAGNYVIEYVYPADGFTLTSQRAGTDNAINSAADADNFTAPFTIVDNQTISDYGLGLVAKENTITYCTQKESVTTEWSQNLILPKSTVTPIPLNVKIFAAEAVYHPVIGVENTATASGYSITAAGKVTMTMPINPASLAMNSDVTIDGSLADFDGVQDYGGTSGASVFNKYSFANAYPARNTSNATIITTNFVGSGNDVFTIPTLAQSSVAITGSGNLRTSIETYVSAGACVVYTYAEGALPVTLVSFNAKKRENVSELEWKTTAEINSDRFEIERSIQGGDWEKIGTVAAAKQSSVLSSYSFTDSEPLNGQNLYRLKMIDSDETFAYSRIVNLTFKNKSELIVYPNPASERITVKSEEQNDVSKIEIYNRLGVLETQSEDGNSINVQKLINGIYSIKVYYKTGFNESQNIVIAK</sequence>
<feature type="domain" description="Secretion system C-terminal sorting" evidence="6">
    <location>
        <begin position="430"/>
        <end position="493"/>
    </location>
</feature>
<dbReference type="NCBIfam" id="TIGR04183">
    <property type="entry name" value="Por_Secre_tail"/>
    <property type="match status" value="1"/>
</dbReference>
<name>C6VW35_DYAFD</name>